<dbReference type="OrthoDB" id="110463at2"/>
<accession>A0A562NRH5</accession>
<gene>
    <name evidence="2" type="ORF">IQ26_03462</name>
</gene>
<dbReference type="AlphaFoldDB" id="A0A562NRH5"/>
<dbReference type="EMBL" id="VLKT01000020">
    <property type="protein sequence ID" value="TWI34804.1"/>
    <property type="molecule type" value="Genomic_DNA"/>
</dbReference>
<protein>
    <submittedName>
        <fullName evidence="2">Glycosyl transferase family 1</fullName>
    </submittedName>
</protein>
<evidence type="ECO:0000313" key="2">
    <source>
        <dbReference type="EMBL" id="TWI34804.1"/>
    </source>
</evidence>
<proteinExistence type="predicted"/>
<reference evidence="2 3" key="1">
    <citation type="journal article" date="2015" name="Stand. Genomic Sci.">
        <title>Genomic Encyclopedia of Bacterial and Archaeal Type Strains, Phase III: the genomes of soil and plant-associated and newly described type strains.</title>
        <authorList>
            <person name="Whitman W.B."/>
            <person name="Woyke T."/>
            <person name="Klenk H.P."/>
            <person name="Zhou Y."/>
            <person name="Lilburn T.G."/>
            <person name="Beck B.J."/>
            <person name="De Vos P."/>
            <person name="Vandamme P."/>
            <person name="Eisen J.A."/>
            <person name="Garrity G."/>
            <person name="Hugenholtz P."/>
            <person name="Kyrpides N.C."/>
        </authorList>
    </citation>
    <scope>NUCLEOTIDE SEQUENCE [LARGE SCALE GENOMIC DNA]</scope>
    <source>
        <strain evidence="2 3">CGMCC 1.2546</strain>
    </source>
</reference>
<keyword evidence="3" id="KW-1185">Reference proteome</keyword>
<comment type="caution">
    <text evidence="2">The sequence shown here is derived from an EMBL/GenBank/DDBJ whole genome shotgun (WGS) entry which is preliminary data.</text>
</comment>
<organism evidence="2 3">
    <name type="scientific">Mesorhizobium tianshanense</name>
    <dbReference type="NCBI Taxonomy" id="39844"/>
    <lineage>
        <taxon>Bacteria</taxon>
        <taxon>Pseudomonadati</taxon>
        <taxon>Pseudomonadota</taxon>
        <taxon>Alphaproteobacteria</taxon>
        <taxon>Hyphomicrobiales</taxon>
        <taxon>Phyllobacteriaceae</taxon>
        <taxon>Mesorhizobium</taxon>
    </lineage>
</organism>
<dbReference type="Proteomes" id="UP000317122">
    <property type="component" value="Unassembled WGS sequence"/>
</dbReference>
<evidence type="ECO:0000313" key="3">
    <source>
        <dbReference type="Proteomes" id="UP000317122"/>
    </source>
</evidence>
<dbReference type="Pfam" id="PF13524">
    <property type="entry name" value="Glyco_trans_1_2"/>
    <property type="match status" value="1"/>
</dbReference>
<evidence type="ECO:0000259" key="1">
    <source>
        <dbReference type="Pfam" id="PF13524"/>
    </source>
</evidence>
<dbReference type="RefSeq" id="WP_145719370.1">
    <property type="nucleotide sequence ID" value="NZ_BSPF01000001.1"/>
</dbReference>
<dbReference type="InterPro" id="IPR055259">
    <property type="entry name" value="YkvP/CgeB_Glyco_trans-like"/>
</dbReference>
<keyword evidence="2" id="KW-0808">Transferase</keyword>
<sequence length="360" mass="41098">MKLLIAGAFNYPIYERAFLDAWRDLGLPAEEFDWSPVFSGVSGKVQQFIPVLGPAAVRLNSLLRQKVLSEHPDVVLIWRGIHVFPSTYHFIREKCHSIVVSYNNDDPFGPRAHGDVPWHHHFLWRWYLKSLPFADLTLVFRPVNVEEAREAGAKCVGVMLPYFIPGKDRPLVLGDDDEQAYGCDVVFAGHYENDGRDRHLAALVDAGLSVKLFGGDEWNSRLPSFYKEYFRLVRPAIGDDYIKALCGAKMCLCFLSRLNRDVYTRRCFEITSCGSLLLSERTKELTKIFREDEEAVYFSSSAELVEKATWLKSHPDEIARIAAAGLRRVHADEHSVHDRARQLLSLVKHVDARKGQIWNP</sequence>
<feature type="domain" description="Spore protein YkvP/CgeB glycosyl transferase-like" evidence="1">
    <location>
        <begin position="206"/>
        <end position="344"/>
    </location>
</feature>
<name>A0A562NRH5_9HYPH</name>
<dbReference type="SUPFAM" id="SSF53756">
    <property type="entry name" value="UDP-Glycosyltransferase/glycogen phosphorylase"/>
    <property type="match status" value="1"/>
</dbReference>
<dbReference type="GO" id="GO:0016740">
    <property type="term" value="F:transferase activity"/>
    <property type="evidence" value="ECO:0007669"/>
    <property type="project" value="UniProtKB-KW"/>
</dbReference>